<name>A0A7C4CDL8_9BACT</name>
<organism evidence="1">
    <name type="scientific">Fervidobacterium thailandense</name>
    <dbReference type="NCBI Taxonomy" id="1008305"/>
    <lineage>
        <taxon>Bacteria</taxon>
        <taxon>Thermotogati</taxon>
        <taxon>Thermotogota</taxon>
        <taxon>Thermotogae</taxon>
        <taxon>Thermotogales</taxon>
        <taxon>Fervidobacteriaceae</taxon>
        <taxon>Fervidobacterium</taxon>
    </lineage>
</organism>
<dbReference type="EMBL" id="DSZY01000039">
    <property type="protein sequence ID" value="HGU41197.1"/>
    <property type="molecule type" value="Genomic_DNA"/>
</dbReference>
<comment type="caution">
    <text evidence="1">The sequence shown here is derived from an EMBL/GenBank/DDBJ whole genome shotgun (WGS) entry which is preliminary data.</text>
</comment>
<evidence type="ECO:0000313" key="1">
    <source>
        <dbReference type="EMBL" id="HGU41197.1"/>
    </source>
</evidence>
<accession>A0A7C4CDL8</accession>
<dbReference type="InterPro" id="IPR013783">
    <property type="entry name" value="Ig-like_fold"/>
</dbReference>
<gene>
    <name evidence="1" type="ORF">ENT77_08395</name>
</gene>
<evidence type="ECO:0008006" key="2">
    <source>
        <dbReference type="Google" id="ProtNLM"/>
    </source>
</evidence>
<reference evidence="1" key="1">
    <citation type="journal article" date="2020" name="mSystems">
        <title>Genome- and Community-Level Interaction Insights into Carbon Utilization and Element Cycling Functions of Hydrothermarchaeota in Hydrothermal Sediment.</title>
        <authorList>
            <person name="Zhou Z."/>
            <person name="Liu Y."/>
            <person name="Xu W."/>
            <person name="Pan J."/>
            <person name="Luo Z.H."/>
            <person name="Li M."/>
        </authorList>
    </citation>
    <scope>NUCLEOTIDE SEQUENCE [LARGE SCALE GENOMIC DNA]</scope>
    <source>
        <strain evidence="1">SpSt-609</strain>
    </source>
</reference>
<proteinExistence type="predicted"/>
<dbReference type="Gene3D" id="2.60.40.10">
    <property type="entry name" value="Immunoglobulins"/>
    <property type="match status" value="1"/>
</dbReference>
<dbReference type="AlphaFoldDB" id="A0A7C4CDL8"/>
<protein>
    <recommendedName>
        <fullName evidence="2">Lipoprotein</fullName>
    </recommendedName>
</protein>
<dbReference type="PROSITE" id="PS51257">
    <property type="entry name" value="PROKAR_LIPOPROTEIN"/>
    <property type="match status" value="1"/>
</dbReference>
<sequence length="234" mass="26600">MRRRVLVKVSALFSVLFLSLAFFSCMKLLNIQIPDGVYVVGDWNGWVPTEKDRMKKEGDIYTFEIPESSLTFLPSSAGREFLVGKYKVIYKSGGRAVVTSDIYVWKDRFSDGKIKIYTDPSKMMSGQATGVGDSEKENGDWYIAGSFNGWRLEKMTKQDSGVFTLEKDVNLANATIEFKIARSTDWKPYELQFDGKNYNAGYGINARYVSPKTGQVRLLFTFNPRFSVLKCEVK</sequence>